<dbReference type="Proteomes" id="UP000230002">
    <property type="component" value="Unassembled WGS sequence"/>
</dbReference>
<feature type="domain" description="DUF8212" evidence="1">
    <location>
        <begin position="133"/>
        <end position="347"/>
    </location>
</feature>
<dbReference type="STRING" id="1077348.A0A2G8SV56"/>
<reference evidence="2 3" key="1">
    <citation type="journal article" date="2015" name="Sci. Rep.">
        <title>Chromosome-level genome map provides insights into diverse defense mechanisms in the medicinal fungus Ganoderma sinense.</title>
        <authorList>
            <person name="Zhu Y."/>
            <person name="Xu J."/>
            <person name="Sun C."/>
            <person name="Zhou S."/>
            <person name="Xu H."/>
            <person name="Nelson D.R."/>
            <person name="Qian J."/>
            <person name="Song J."/>
            <person name="Luo H."/>
            <person name="Xiang L."/>
            <person name="Li Y."/>
            <person name="Xu Z."/>
            <person name="Ji A."/>
            <person name="Wang L."/>
            <person name="Lu S."/>
            <person name="Hayward A."/>
            <person name="Sun W."/>
            <person name="Li X."/>
            <person name="Schwartz D.C."/>
            <person name="Wang Y."/>
            <person name="Chen S."/>
        </authorList>
    </citation>
    <scope>NUCLEOTIDE SEQUENCE [LARGE SCALE GENOMIC DNA]</scope>
    <source>
        <strain evidence="2 3">ZZ0214-1</strain>
    </source>
</reference>
<comment type="caution">
    <text evidence="2">The sequence shown here is derived from an EMBL/GenBank/DDBJ whole genome shotgun (WGS) entry which is preliminary data.</text>
</comment>
<accession>A0A2G8SV56</accession>
<name>A0A2G8SV56_9APHY</name>
<dbReference type="EMBL" id="AYKW01000001">
    <property type="protein sequence ID" value="PIL37657.1"/>
    <property type="molecule type" value="Genomic_DNA"/>
</dbReference>
<evidence type="ECO:0000259" key="1">
    <source>
        <dbReference type="Pfam" id="PF26640"/>
    </source>
</evidence>
<dbReference type="PANTHER" id="PTHR10622:SF10">
    <property type="entry name" value="HET DOMAIN-CONTAINING PROTEIN"/>
    <property type="match status" value="1"/>
</dbReference>
<proteinExistence type="predicted"/>
<keyword evidence="3" id="KW-1185">Reference proteome</keyword>
<dbReference type="PANTHER" id="PTHR10622">
    <property type="entry name" value="HET DOMAIN-CONTAINING PROTEIN"/>
    <property type="match status" value="1"/>
</dbReference>
<dbReference type="AlphaFoldDB" id="A0A2G8SV56"/>
<dbReference type="InterPro" id="IPR058525">
    <property type="entry name" value="DUF8212"/>
</dbReference>
<evidence type="ECO:0000313" key="3">
    <source>
        <dbReference type="Proteomes" id="UP000230002"/>
    </source>
</evidence>
<gene>
    <name evidence="2" type="ORF">GSI_01351</name>
</gene>
<organism evidence="2 3">
    <name type="scientific">Ganoderma sinense ZZ0214-1</name>
    <dbReference type="NCBI Taxonomy" id="1077348"/>
    <lineage>
        <taxon>Eukaryota</taxon>
        <taxon>Fungi</taxon>
        <taxon>Dikarya</taxon>
        <taxon>Basidiomycota</taxon>
        <taxon>Agaricomycotina</taxon>
        <taxon>Agaricomycetes</taxon>
        <taxon>Polyporales</taxon>
        <taxon>Polyporaceae</taxon>
        <taxon>Ganoderma</taxon>
    </lineage>
</organism>
<dbReference type="Pfam" id="PF26640">
    <property type="entry name" value="DUF8212"/>
    <property type="match status" value="1"/>
</dbReference>
<protein>
    <recommendedName>
        <fullName evidence="1">DUF8212 domain-containing protein</fullName>
    </recommendedName>
</protein>
<dbReference type="OrthoDB" id="2749026at2759"/>
<sequence>MYLWYRTAHICYAFLTDVPRTDNLTRRGSSFRTSRWFQCGWTLQELIAPELVVFVSKDWGIIGTKATLGALIEDITGIDRAILDHKTPLDKVSVAARMSWAANWETTRIEDQAYSLLGIFDIHMPMLYGEGSRAFSRLQEEILRRIPDQSIFAWTYHPVFTYDFPFPRPVTQTQREEEESHPELCVFPTLANQRSLLASEPSRFQHSRSITSIPHDDYLRRLGLPAGTNVPLHEYSNSAHGIRTELLIVPISDLVKYPPNTDAWHGWYLMVLPCESSECTGKGSLLARICCLSPGPGGRQLVQSGYVSLVESNGTYTLVHVLALSPRDLARFRALFHLSTVYIPHPERLCASAGRDAVTLPESDLRLTLSPWARAVLHGQGYDVTFESPPLEPRSYILTATSASVVFEVAFAFVPPPSADAGASAPAQGGGPRLEATARCLLRSPPAFHPQTTTFASLRSRQTALFSDMRFGVHTMRLTLEYSERGPGTAVQLGVEIIDVDLRVADG</sequence>
<evidence type="ECO:0000313" key="2">
    <source>
        <dbReference type="EMBL" id="PIL37657.1"/>
    </source>
</evidence>